<gene>
    <name evidence="2" type="ORF">HPB52_024387</name>
</gene>
<feature type="compositionally biased region" description="Basic residues" evidence="1">
    <location>
        <begin position="1"/>
        <end position="14"/>
    </location>
</feature>
<keyword evidence="3" id="KW-1185">Reference proteome</keyword>
<dbReference type="EMBL" id="JABSTV010001138">
    <property type="protein sequence ID" value="KAH7984990.1"/>
    <property type="molecule type" value="Genomic_DNA"/>
</dbReference>
<proteinExistence type="predicted"/>
<feature type="compositionally biased region" description="Polar residues" evidence="1">
    <location>
        <begin position="54"/>
        <end position="69"/>
    </location>
</feature>
<feature type="compositionally biased region" description="Polar residues" evidence="1">
    <location>
        <begin position="30"/>
        <end position="47"/>
    </location>
</feature>
<organism evidence="2 3">
    <name type="scientific">Rhipicephalus sanguineus</name>
    <name type="common">Brown dog tick</name>
    <name type="synonym">Ixodes sanguineus</name>
    <dbReference type="NCBI Taxonomy" id="34632"/>
    <lineage>
        <taxon>Eukaryota</taxon>
        <taxon>Metazoa</taxon>
        <taxon>Ecdysozoa</taxon>
        <taxon>Arthropoda</taxon>
        <taxon>Chelicerata</taxon>
        <taxon>Arachnida</taxon>
        <taxon>Acari</taxon>
        <taxon>Parasitiformes</taxon>
        <taxon>Ixodida</taxon>
        <taxon>Ixodoidea</taxon>
        <taxon>Ixodidae</taxon>
        <taxon>Rhipicephalinae</taxon>
        <taxon>Rhipicephalus</taxon>
        <taxon>Rhipicephalus</taxon>
    </lineage>
</organism>
<comment type="caution">
    <text evidence="2">The sequence shown here is derived from an EMBL/GenBank/DDBJ whole genome shotgun (WGS) entry which is preliminary data.</text>
</comment>
<feature type="compositionally biased region" description="Basic and acidic residues" evidence="1">
    <location>
        <begin position="145"/>
        <end position="155"/>
    </location>
</feature>
<evidence type="ECO:0000256" key="1">
    <source>
        <dbReference type="SAM" id="MobiDB-lite"/>
    </source>
</evidence>
<accession>A0A9D4TCC1</accession>
<dbReference type="VEuPathDB" id="VectorBase:RSAN_032276"/>
<sequence length="652" mass="69015">MGRRRHRRRRRTSGRQRTSNALDSAESKPIHTQGTRAETSLNKSNAENADAGQCQITQTPETAETASSAESCGSGNENNLENNACCEFAGTDSTAGGKGGAEENRDEACPVFVTDTTAGHRGGTQDNRDEGCSKCEDSSIAGGKDATKDTREEACSKCAADSSAGGKGVPEDKVANREHGETPDIGSAREAVGKPRVHTVTVGDKDAEIVSATDPDVHMATLTDSDVVMVSASDPDVTMRTVSETDAAVMPFSVSFMCLKCHSQLGIQICGVHTVGPAQRVEAITQAALAQAPQRVSGDVQGFSVAPPYFLPQASPGLHMCNVSPSGQFQSSVTTSSCFFTPLPPVIQTFGMTSAQQQPFMATPPPSLTQVPWEIQMYNMPPNVQHQLPVNTWWPNSAQVPFGFQMHDFVDGTQRLPSVALVPSSGAIFHTQMRGYPSSCQLQPSMMTAPALQVPVPSAVEMRRLSTPNQPQPSMVTAPSIVFQGLPAAPIREFAMPGHFPPSYYMAAPPQVYNLSATGQPQYSSPPALQAAPGPCILEVNVNGQPQSSMAVPPAGSVVQMPAGVPMCDIPPSAQFQLPRAISPVTQFPPATQGFAAPSVLQDLMKERFEGVSAAGQPQHSADGLTYSFSQSKSRDETYGFATSGQRLSVMA</sequence>
<feature type="region of interest" description="Disordered" evidence="1">
    <location>
        <begin position="1"/>
        <end position="74"/>
    </location>
</feature>
<name>A0A9D4TCC1_RHISA</name>
<dbReference type="AlphaFoldDB" id="A0A9D4TCC1"/>
<dbReference type="Proteomes" id="UP000821837">
    <property type="component" value="Unassembled WGS sequence"/>
</dbReference>
<evidence type="ECO:0000313" key="3">
    <source>
        <dbReference type="Proteomes" id="UP000821837"/>
    </source>
</evidence>
<feature type="compositionally biased region" description="Basic and acidic residues" evidence="1">
    <location>
        <begin position="126"/>
        <end position="137"/>
    </location>
</feature>
<evidence type="ECO:0000313" key="2">
    <source>
        <dbReference type="EMBL" id="KAH7984990.1"/>
    </source>
</evidence>
<reference evidence="2" key="2">
    <citation type="submission" date="2021-09" db="EMBL/GenBank/DDBJ databases">
        <authorList>
            <person name="Jia N."/>
            <person name="Wang J."/>
            <person name="Shi W."/>
            <person name="Du L."/>
            <person name="Sun Y."/>
            <person name="Zhan W."/>
            <person name="Jiang J."/>
            <person name="Wang Q."/>
            <person name="Zhang B."/>
            <person name="Ji P."/>
            <person name="Sakyi L.B."/>
            <person name="Cui X."/>
            <person name="Yuan T."/>
            <person name="Jiang B."/>
            <person name="Yang W."/>
            <person name="Lam T.T.-Y."/>
            <person name="Chang Q."/>
            <person name="Ding S."/>
            <person name="Wang X."/>
            <person name="Zhu J."/>
            <person name="Ruan X."/>
            <person name="Zhao L."/>
            <person name="Wei J."/>
            <person name="Que T."/>
            <person name="Du C."/>
            <person name="Cheng J."/>
            <person name="Dai P."/>
            <person name="Han X."/>
            <person name="Huang E."/>
            <person name="Gao Y."/>
            <person name="Liu J."/>
            <person name="Shao H."/>
            <person name="Ye R."/>
            <person name="Li L."/>
            <person name="Wei W."/>
            <person name="Wang X."/>
            <person name="Wang C."/>
            <person name="Huo Q."/>
            <person name="Li W."/>
            <person name="Guo W."/>
            <person name="Chen H."/>
            <person name="Chen S."/>
            <person name="Zhou L."/>
            <person name="Zhou L."/>
            <person name="Ni X."/>
            <person name="Tian J."/>
            <person name="Zhou Y."/>
            <person name="Sheng Y."/>
            <person name="Liu T."/>
            <person name="Pan Y."/>
            <person name="Xia L."/>
            <person name="Li J."/>
            <person name="Zhao F."/>
            <person name="Cao W."/>
        </authorList>
    </citation>
    <scope>NUCLEOTIDE SEQUENCE</scope>
    <source>
        <strain evidence="2">Rsan-2018</strain>
        <tissue evidence="2">Larvae</tissue>
    </source>
</reference>
<protein>
    <submittedName>
        <fullName evidence="2">Uncharacterized protein</fullName>
    </submittedName>
</protein>
<feature type="compositionally biased region" description="Basic and acidic residues" evidence="1">
    <location>
        <begin position="169"/>
        <end position="182"/>
    </location>
</feature>
<reference evidence="2" key="1">
    <citation type="journal article" date="2020" name="Cell">
        <title>Large-Scale Comparative Analyses of Tick Genomes Elucidate Their Genetic Diversity and Vector Capacities.</title>
        <authorList>
            <consortium name="Tick Genome and Microbiome Consortium (TIGMIC)"/>
            <person name="Jia N."/>
            <person name="Wang J."/>
            <person name="Shi W."/>
            <person name="Du L."/>
            <person name="Sun Y."/>
            <person name="Zhan W."/>
            <person name="Jiang J.F."/>
            <person name="Wang Q."/>
            <person name="Zhang B."/>
            <person name="Ji P."/>
            <person name="Bell-Sakyi L."/>
            <person name="Cui X.M."/>
            <person name="Yuan T.T."/>
            <person name="Jiang B.G."/>
            <person name="Yang W.F."/>
            <person name="Lam T.T."/>
            <person name="Chang Q.C."/>
            <person name="Ding S.J."/>
            <person name="Wang X.J."/>
            <person name="Zhu J.G."/>
            <person name="Ruan X.D."/>
            <person name="Zhao L."/>
            <person name="Wei J.T."/>
            <person name="Ye R.Z."/>
            <person name="Que T.C."/>
            <person name="Du C.H."/>
            <person name="Zhou Y.H."/>
            <person name="Cheng J.X."/>
            <person name="Dai P.F."/>
            <person name="Guo W.B."/>
            <person name="Han X.H."/>
            <person name="Huang E.J."/>
            <person name="Li L.F."/>
            <person name="Wei W."/>
            <person name="Gao Y.C."/>
            <person name="Liu J.Z."/>
            <person name="Shao H.Z."/>
            <person name="Wang X."/>
            <person name="Wang C.C."/>
            <person name="Yang T.C."/>
            <person name="Huo Q.B."/>
            <person name="Li W."/>
            <person name="Chen H.Y."/>
            <person name="Chen S.E."/>
            <person name="Zhou L.G."/>
            <person name="Ni X.B."/>
            <person name="Tian J.H."/>
            <person name="Sheng Y."/>
            <person name="Liu T."/>
            <person name="Pan Y.S."/>
            <person name="Xia L.Y."/>
            <person name="Li J."/>
            <person name="Zhao F."/>
            <person name="Cao W.C."/>
        </authorList>
    </citation>
    <scope>NUCLEOTIDE SEQUENCE</scope>
    <source>
        <strain evidence="2">Rsan-2018</strain>
    </source>
</reference>
<feature type="region of interest" description="Disordered" evidence="1">
    <location>
        <begin position="118"/>
        <end position="196"/>
    </location>
</feature>